<dbReference type="Proteomes" id="UP000295008">
    <property type="component" value="Unassembled WGS sequence"/>
</dbReference>
<feature type="domain" description="ABC transmembrane type-1" evidence="10">
    <location>
        <begin position="22"/>
        <end position="300"/>
    </location>
</feature>
<dbReference type="InterPro" id="IPR039421">
    <property type="entry name" value="Type_1_exporter"/>
</dbReference>
<keyword evidence="4" id="KW-0547">Nucleotide-binding</keyword>
<dbReference type="SUPFAM" id="SSF90123">
    <property type="entry name" value="ABC transporter transmembrane region"/>
    <property type="match status" value="1"/>
</dbReference>
<evidence type="ECO:0000256" key="6">
    <source>
        <dbReference type="ARBA" id="ARBA00022989"/>
    </source>
</evidence>
<keyword evidence="3 8" id="KW-0812">Transmembrane</keyword>
<evidence type="ECO:0000256" key="5">
    <source>
        <dbReference type="ARBA" id="ARBA00022840"/>
    </source>
</evidence>
<keyword evidence="7 8" id="KW-0472">Membrane</keyword>
<dbReference type="PANTHER" id="PTHR43394">
    <property type="entry name" value="ATP-DEPENDENT PERMEASE MDL1, MITOCHONDRIAL"/>
    <property type="match status" value="1"/>
</dbReference>
<keyword evidence="5 11" id="KW-0067">ATP-binding</keyword>
<feature type="transmembrane region" description="Helical" evidence="8">
    <location>
        <begin position="56"/>
        <end position="74"/>
    </location>
</feature>
<proteinExistence type="predicted"/>
<name>A0A4R1S303_HYDET</name>
<dbReference type="GO" id="GO:0015421">
    <property type="term" value="F:ABC-type oligopeptide transporter activity"/>
    <property type="evidence" value="ECO:0007669"/>
    <property type="project" value="TreeGrafter"/>
</dbReference>
<feature type="transmembrane region" description="Helical" evidence="8">
    <location>
        <begin position="21"/>
        <end position="44"/>
    </location>
</feature>
<comment type="subcellular location">
    <subcellularLocation>
        <location evidence="1">Cell membrane</location>
        <topology evidence="1">Multi-pass membrane protein</topology>
    </subcellularLocation>
</comment>
<protein>
    <submittedName>
        <fullName evidence="11">ATP-binding cassette subfamily B protein</fullName>
    </submittedName>
</protein>
<dbReference type="InterPro" id="IPR011527">
    <property type="entry name" value="ABC1_TM_dom"/>
</dbReference>
<dbReference type="PROSITE" id="PS00211">
    <property type="entry name" value="ABC_TRANSPORTER_1"/>
    <property type="match status" value="1"/>
</dbReference>
<dbReference type="AlphaFoldDB" id="A0A4R1S303"/>
<dbReference type="PROSITE" id="PS50893">
    <property type="entry name" value="ABC_TRANSPORTER_2"/>
    <property type="match status" value="1"/>
</dbReference>
<evidence type="ECO:0000256" key="3">
    <source>
        <dbReference type="ARBA" id="ARBA00022692"/>
    </source>
</evidence>
<dbReference type="GO" id="GO:0016887">
    <property type="term" value="F:ATP hydrolysis activity"/>
    <property type="evidence" value="ECO:0007669"/>
    <property type="project" value="InterPro"/>
</dbReference>
<dbReference type="Pfam" id="PF00005">
    <property type="entry name" value="ABC_tran"/>
    <property type="match status" value="1"/>
</dbReference>
<dbReference type="EMBL" id="SLUN01000005">
    <property type="protein sequence ID" value="TCL73294.1"/>
    <property type="molecule type" value="Genomic_DNA"/>
</dbReference>
<dbReference type="Gene3D" id="3.40.50.300">
    <property type="entry name" value="P-loop containing nucleotide triphosphate hydrolases"/>
    <property type="match status" value="1"/>
</dbReference>
<gene>
    <name evidence="11" type="ORF">EDC14_1005156</name>
</gene>
<evidence type="ECO:0000313" key="11">
    <source>
        <dbReference type="EMBL" id="TCL73294.1"/>
    </source>
</evidence>
<dbReference type="OrthoDB" id="9762517at2"/>
<dbReference type="GO" id="GO:0005886">
    <property type="term" value="C:plasma membrane"/>
    <property type="evidence" value="ECO:0007669"/>
    <property type="project" value="UniProtKB-SubCell"/>
</dbReference>
<evidence type="ECO:0000256" key="8">
    <source>
        <dbReference type="SAM" id="Phobius"/>
    </source>
</evidence>
<evidence type="ECO:0000256" key="7">
    <source>
        <dbReference type="ARBA" id="ARBA00023136"/>
    </source>
</evidence>
<dbReference type="InterPro" id="IPR027417">
    <property type="entry name" value="P-loop_NTPase"/>
</dbReference>
<evidence type="ECO:0000259" key="9">
    <source>
        <dbReference type="PROSITE" id="PS50893"/>
    </source>
</evidence>
<dbReference type="InterPro" id="IPR003439">
    <property type="entry name" value="ABC_transporter-like_ATP-bd"/>
</dbReference>
<keyword evidence="2" id="KW-0813">Transport</keyword>
<evidence type="ECO:0000256" key="1">
    <source>
        <dbReference type="ARBA" id="ARBA00004651"/>
    </source>
</evidence>
<dbReference type="InterPro" id="IPR036640">
    <property type="entry name" value="ABC1_TM_sf"/>
</dbReference>
<dbReference type="SUPFAM" id="SSF52540">
    <property type="entry name" value="P-loop containing nucleoside triphosphate hydrolases"/>
    <property type="match status" value="1"/>
</dbReference>
<dbReference type="FunFam" id="3.40.50.300:FF:000287">
    <property type="entry name" value="Multidrug ABC transporter ATP-binding protein"/>
    <property type="match status" value="1"/>
</dbReference>
<dbReference type="PANTHER" id="PTHR43394:SF1">
    <property type="entry name" value="ATP-BINDING CASSETTE SUB-FAMILY B MEMBER 10, MITOCHONDRIAL"/>
    <property type="match status" value="1"/>
</dbReference>
<reference evidence="11 12" key="1">
    <citation type="submission" date="2019-03" db="EMBL/GenBank/DDBJ databases">
        <title>Genomic Encyclopedia of Type Strains, Phase IV (KMG-IV): sequencing the most valuable type-strain genomes for metagenomic binning, comparative biology and taxonomic classification.</title>
        <authorList>
            <person name="Goeker M."/>
        </authorList>
    </citation>
    <scope>NUCLEOTIDE SEQUENCE [LARGE SCALE GENOMIC DNA]</scope>
    <source>
        <strain evidence="11 12">LX-B</strain>
    </source>
</reference>
<dbReference type="PROSITE" id="PS50929">
    <property type="entry name" value="ABC_TM1F"/>
    <property type="match status" value="1"/>
</dbReference>
<accession>A0A4R1S303</accession>
<feature type="domain" description="ABC transporter" evidence="9">
    <location>
        <begin position="331"/>
        <end position="565"/>
    </location>
</feature>
<dbReference type="Pfam" id="PF00664">
    <property type="entry name" value="ABC_membrane"/>
    <property type="match status" value="1"/>
</dbReference>
<feature type="transmembrane region" description="Helical" evidence="8">
    <location>
        <begin position="136"/>
        <end position="153"/>
    </location>
</feature>
<keyword evidence="6 8" id="KW-1133">Transmembrane helix</keyword>
<feature type="transmembrane region" description="Helical" evidence="8">
    <location>
        <begin position="245"/>
        <end position="265"/>
    </location>
</feature>
<evidence type="ECO:0000259" key="10">
    <source>
        <dbReference type="PROSITE" id="PS50929"/>
    </source>
</evidence>
<evidence type="ECO:0000313" key="12">
    <source>
        <dbReference type="Proteomes" id="UP000295008"/>
    </source>
</evidence>
<dbReference type="RefSeq" id="WP_132013442.1">
    <property type="nucleotide sequence ID" value="NZ_SLUN01000005.1"/>
</dbReference>
<dbReference type="Gene3D" id="1.20.1560.10">
    <property type="entry name" value="ABC transporter type 1, transmembrane domain"/>
    <property type="match status" value="1"/>
</dbReference>
<dbReference type="InterPro" id="IPR003593">
    <property type="entry name" value="AAA+_ATPase"/>
</dbReference>
<sequence length="576" mass="64331">MTKELLSNIGIGAKGKGLLGMAILTTALGTLCNAGIMIVILKMMEQITGGRGDLSRYWWALAGITVFRMLFNSISSIVRHFAGFEIVAKIKTQIILRLKQFTLGFYSNERMGEISTVIHNDADNLGGIVGHLGSRMISDFLVAFIIGTGLFLIDWRMGLAMVSLLPAAIWILVRGIQNNLQLKKANQANLADMVSLFVEYTKGIPLLKAFTEIPVFKDRLEASAVKFGESSKKEAKSVASYLGKYFFLFELCYAILATLGAYWVFGNNLSLFDYLIFMIFCREFYRPFAALEGHWLSYMSVKDSYQRVARILDAPVVEKPAAPQEAKHFDIAFDRVGFSYEAGEFELKNASFTLEQGTLTALVGPSGSGKTTITNLMLRFWEPQSGRIQIGDVDIRRMDYDELLANISIVMQNVILFADTIYENIKMGNKNATRAQVMEAARKAMIHDFIMSLPDGYDTPLGENGVGLSGGQKQRLSIARAFLKNAPIVILDEITSNVDPLNEVKIQKAISNLAADRTVLVIAHHLRTIQNADKIIVFNRGEIVEMGKHHQLMQNNGLYRELWDAQERAKEWRICG</sequence>
<dbReference type="SMART" id="SM00382">
    <property type="entry name" value="AAA"/>
    <property type="match status" value="1"/>
</dbReference>
<dbReference type="GO" id="GO:0005524">
    <property type="term" value="F:ATP binding"/>
    <property type="evidence" value="ECO:0007669"/>
    <property type="project" value="UniProtKB-KW"/>
</dbReference>
<evidence type="ECO:0000256" key="4">
    <source>
        <dbReference type="ARBA" id="ARBA00022741"/>
    </source>
</evidence>
<keyword evidence="12" id="KW-1185">Reference proteome</keyword>
<evidence type="ECO:0000256" key="2">
    <source>
        <dbReference type="ARBA" id="ARBA00022448"/>
    </source>
</evidence>
<comment type="caution">
    <text evidence="11">The sequence shown here is derived from an EMBL/GenBank/DDBJ whole genome shotgun (WGS) entry which is preliminary data.</text>
</comment>
<feature type="transmembrane region" description="Helical" evidence="8">
    <location>
        <begin position="159"/>
        <end position="176"/>
    </location>
</feature>
<dbReference type="InterPro" id="IPR017871">
    <property type="entry name" value="ABC_transporter-like_CS"/>
</dbReference>
<organism evidence="11 12">
    <name type="scientific">Hydrogenispora ethanolica</name>
    <dbReference type="NCBI Taxonomy" id="1082276"/>
    <lineage>
        <taxon>Bacteria</taxon>
        <taxon>Bacillati</taxon>
        <taxon>Bacillota</taxon>
        <taxon>Hydrogenispora</taxon>
    </lineage>
</organism>